<evidence type="ECO:0000313" key="1">
    <source>
        <dbReference type="EMBL" id="GLH45896.1"/>
    </source>
</evidence>
<accession>A0ABQ5PQK5</accession>
<reference evidence="1" key="1">
    <citation type="journal article" date="2021" name="Sci. Rep.">
        <title>An efficient direct screening system for microorganisms that activate plant immune responses based on plant-microbe interactions using cultured plant cells.</title>
        <authorList>
            <person name="Kurokawa M."/>
            <person name="Nakano M."/>
            <person name="Kitahata N."/>
            <person name="Kuchitsu K."/>
            <person name="Furuya T."/>
        </authorList>
    </citation>
    <scope>NUCLEOTIDE SEQUENCE</scope>
    <source>
        <strain evidence="1">RS3R-1</strain>
    </source>
</reference>
<reference evidence="1" key="3">
    <citation type="journal article" date="2023" name="J. Biotechnol.">
        <title>Draft Genome Sequences of Endophytic Pseudomonas Strains, Isolated from the Interior of Brassicaceae Plants.</title>
        <authorList>
            <person name="Kaneko H."/>
            <person name="Furuya T."/>
        </authorList>
    </citation>
    <scope>NUCLEOTIDE SEQUENCE</scope>
    <source>
        <strain evidence="1">RS3R-1</strain>
    </source>
</reference>
<proteinExistence type="predicted"/>
<dbReference type="Proteomes" id="UP001145022">
    <property type="component" value="Unassembled WGS sequence"/>
</dbReference>
<name>A0ABQ5PQK5_9PSED</name>
<protein>
    <submittedName>
        <fullName evidence="1">Uncharacterized protein</fullName>
    </submittedName>
</protein>
<organism evidence="1 2">
    <name type="scientific">Pseudomonas atacamensis</name>
    <dbReference type="NCBI Taxonomy" id="2565368"/>
    <lineage>
        <taxon>Bacteria</taxon>
        <taxon>Pseudomonadati</taxon>
        <taxon>Pseudomonadota</taxon>
        <taxon>Gammaproteobacteria</taxon>
        <taxon>Pseudomonadales</taxon>
        <taxon>Pseudomonadaceae</taxon>
        <taxon>Pseudomonas</taxon>
    </lineage>
</organism>
<evidence type="ECO:0000313" key="2">
    <source>
        <dbReference type="Proteomes" id="UP001145022"/>
    </source>
</evidence>
<gene>
    <name evidence="1" type="ORF">RS3R1_49840</name>
</gene>
<keyword evidence="2" id="KW-1185">Reference proteome</keyword>
<dbReference type="RefSeq" id="WP_281894519.1">
    <property type="nucleotide sequence ID" value="NZ_BSCQ01000047.1"/>
</dbReference>
<dbReference type="EMBL" id="BSCQ01000047">
    <property type="protein sequence ID" value="GLH45896.1"/>
    <property type="molecule type" value="Genomic_DNA"/>
</dbReference>
<comment type="caution">
    <text evidence="1">The sequence shown here is derived from an EMBL/GenBank/DDBJ whole genome shotgun (WGS) entry which is preliminary data.</text>
</comment>
<sequence>MKVTLNPGFTEAELAIYPEVSARYGDLPNDRANLWKGYELALRVVAMSFELIESELLARQ</sequence>
<reference evidence="1" key="2">
    <citation type="submission" date="2022-11" db="EMBL/GenBank/DDBJ databases">
        <title>Draft genome sequencing of Pseudomonas atacamensis RS3R1.</title>
        <authorList>
            <person name="Furuya T."/>
            <person name="Kaneko H."/>
        </authorList>
    </citation>
    <scope>NUCLEOTIDE SEQUENCE</scope>
    <source>
        <strain evidence="1">RS3R-1</strain>
    </source>
</reference>